<organism evidence="1 2">
    <name type="scientific">Zarea fungicola</name>
    <dbReference type="NCBI Taxonomy" id="93591"/>
    <lineage>
        <taxon>Eukaryota</taxon>
        <taxon>Fungi</taxon>
        <taxon>Dikarya</taxon>
        <taxon>Ascomycota</taxon>
        <taxon>Pezizomycotina</taxon>
        <taxon>Sordariomycetes</taxon>
        <taxon>Hypocreomycetidae</taxon>
        <taxon>Hypocreales</taxon>
        <taxon>Cordycipitaceae</taxon>
        <taxon>Zarea</taxon>
    </lineage>
</organism>
<dbReference type="EMBL" id="JANJQO010000116">
    <property type="protein sequence ID" value="KAJ2981696.1"/>
    <property type="molecule type" value="Genomic_DNA"/>
</dbReference>
<proteinExistence type="predicted"/>
<protein>
    <submittedName>
        <fullName evidence="1">Uncharacterized protein</fullName>
    </submittedName>
</protein>
<dbReference type="Proteomes" id="UP001143910">
    <property type="component" value="Unassembled WGS sequence"/>
</dbReference>
<reference evidence="1" key="1">
    <citation type="submission" date="2022-08" db="EMBL/GenBank/DDBJ databases">
        <title>Genome Sequence of Lecanicillium fungicola.</title>
        <authorList>
            <person name="Buettner E."/>
        </authorList>
    </citation>
    <scope>NUCLEOTIDE SEQUENCE</scope>
    <source>
        <strain evidence="1">Babe33</strain>
    </source>
</reference>
<name>A0ACC1NSY5_9HYPO</name>
<evidence type="ECO:0000313" key="2">
    <source>
        <dbReference type="Proteomes" id="UP001143910"/>
    </source>
</evidence>
<keyword evidence="2" id="KW-1185">Reference proteome</keyword>
<comment type="caution">
    <text evidence="1">The sequence shown here is derived from an EMBL/GenBank/DDBJ whole genome shotgun (WGS) entry which is preliminary data.</text>
</comment>
<accession>A0ACC1NSY5</accession>
<sequence length="218" mass="24218">MNPSSSYALEDSFTPSFITTIGIDFKIRTIDIEGKRVKLQIWDTAGQERFRTITTAYYRGAMGILLVYDVTDRRSFDSMSTPLCDLSAKQNSSRCDDYGEHFGLVRAKTNRISIDIKTWFENVEQHATEGVSKILIGNKCDWTDKRVVDEKEGRELADQLGIPFLEVSAKNNFNIDKAFTDLAEEIKAKITADSKNEAGSSGGVNVGDRSDGSGSKCC</sequence>
<evidence type="ECO:0000313" key="1">
    <source>
        <dbReference type="EMBL" id="KAJ2981696.1"/>
    </source>
</evidence>
<gene>
    <name evidence="1" type="ORF">NQ176_g1866</name>
</gene>